<dbReference type="GO" id="GO:0008832">
    <property type="term" value="F:dGTPase activity"/>
    <property type="evidence" value="ECO:0007669"/>
    <property type="project" value="TreeGrafter"/>
</dbReference>
<dbReference type="Pfam" id="PF01966">
    <property type="entry name" value="HD"/>
    <property type="match status" value="1"/>
</dbReference>
<dbReference type="SMART" id="SM00471">
    <property type="entry name" value="HDc"/>
    <property type="match status" value="1"/>
</dbReference>
<dbReference type="InterPro" id="IPR003607">
    <property type="entry name" value="HD/PDEase_dom"/>
</dbReference>
<dbReference type="InterPro" id="IPR006674">
    <property type="entry name" value="HD_domain"/>
</dbReference>
<reference evidence="4" key="1">
    <citation type="journal article" date="2014" name="Nat. Genet.">
        <title>Genome of the human hookworm Necator americanus.</title>
        <authorList>
            <person name="Tang Y.T."/>
            <person name="Gao X."/>
            <person name="Rosa B.A."/>
            <person name="Abubucker S."/>
            <person name="Hallsworth-Pepin K."/>
            <person name="Martin J."/>
            <person name="Tyagi R."/>
            <person name="Heizer E."/>
            <person name="Zhang X."/>
            <person name="Bhonagiri-Palsikar V."/>
            <person name="Minx P."/>
            <person name="Warren W.C."/>
            <person name="Wang Q."/>
            <person name="Zhan B."/>
            <person name="Hotez P.J."/>
            <person name="Sternberg P.W."/>
            <person name="Dougall A."/>
            <person name="Gaze S.T."/>
            <person name="Mulvenna J."/>
            <person name="Sotillo J."/>
            <person name="Ranganathan S."/>
            <person name="Rabelo E.M."/>
            <person name="Wilson R.K."/>
            <person name="Felgner P.L."/>
            <person name="Bethony J."/>
            <person name="Hawdon J.M."/>
            <person name="Gasser R.B."/>
            <person name="Loukas A."/>
            <person name="Mitreva M."/>
        </authorList>
    </citation>
    <scope>NUCLEOTIDE SEQUENCE [LARGE SCALE GENOMIC DNA]</scope>
</reference>
<dbReference type="Proteomes" id="UP000053676">
    <property type="component" value="Unassembled WGS sequence"/>
</dbReference>
<dbReference type="PANTHER" id="PTHR11373:SF4">
    <property type="entry name" value="DEOXYNUCLEOSIDE TRIPHOSPHATE TRIPHOSPHOHYDROLASE SAMHD1"/>
    <property type="match status" value="1"/>
</dbReference>
<evidence type="ECO:0000256" key="1">
    <source>
        <dbReference type="ARBA" id="ARBA00005776"/>
    </source>
</evidence>
<dbReference type="AlphaFoldDB" id="W2SUG6"/>
<dbReference type="KEGG" id="nai:NECAME_13851"/>
<feature type="domain" description="HD/PDEase" evidence="2">
    <location>
        <begin position="62"/>
        <end position="251"/>
    </location>
</feature>
<comment type="similarity">
    <text evidence="1">Belongs to the SAMHD1 family.</text>
</comment>
<dbReference type="InterPro" id="IPR050135">
    <property type="entry name" value="dGTPase-like"/>
</dbReference>
<dbReference type="CDD" id="cd00077">
    <property type="entry name" value="HDc"/>
    <property type="match status" value="1"/>
</dbReference>
<name>W2SUG6_NECAM</name>
<dbReference type="GO" id="GO:0006203">
    <property type="term" value="P:dGTP catabolic process"/>
    <property type="evidence" value="ECO:0007669"/>
    <property type="project" value="TreeGrafter"/>
</dbReference>
<organism evidence="3 4">
    <name type="scientific">Necator americanus</name>
    <name type="common">Human hookworm</name>
    <dbReference type="NCBI Taxonomy" id="51031"/>
    <lineage>
        <taxon>Eukaryota</taxon>
        <taxon>Metazoa</taxon>
        <taxon>Ecdysozoa</taxon>
        <taxon>Nematoda</taxon>
        <taxon>Chromadorea</taxon>
        <taxon>Rhabditida</taxon>
        <taxon>Rhabditina</taxon>
        <taxon>Rhabditomorpha</taxon>
        <taxon>Strongyloidea</taxon>
        <taxon>Ancylostomatidae</taxon>
        <taxon>Bunostominae</taxon>
        <taxon>Necator</taxon>
    </lineage>
</organism>
<evidence type="ECO:0000313" key="4">
    <source>
        <dbReference type="Proteomes" id="UP000053676"/>
    </source>
</evidence>
<protein>
    <submittedName>
        <fullName evidence="3">HD domain protein</fullName>
    </submittedName>
</protein>
<dbReference type="STRING" id="51031.W2SUG6"/>
<dbReference type="EMBL" id="KI664162">
    <property type="protein sequence ID" value="ETN72486.1"/>
    <property type="molecule type" value="Genomic_DNA"/>
</dbReference>
<dbReference type="OrthoDB" id="9991235at2759"/>
<keyword evidence="4" id="KW-1185">Reference proteome</keyword>
<dbReference type="PANTHER" id="PTHR11373">
    <property type="entry name" value="DEOXYNUCLEOSIDE TRIPHOSPHATE TRIPHOSPHOHYDROLASE"/>
    <property type="match status" value="1"/>
</dbReference>
<dbReference type="SUPFAM" id="SSF109604">
    <property type="entry name" value="HD-domain/PDEase-like"/>
    <property type="match status" value="1"/>
</dbReference>
<dbReference type="GO" id="GO:0005634">
    <property type="term" value="C:nucleus"/>
    <property type="evidence" value="ECO:0007669"/>
    <property type="project" value="TreeGrafter"/>
</dbReference>
<accession>W2SUG6</accession>
<evidence type="ECO:0000259" key="2">
    <source>
        <dbReference type="SMART" id="SM00471"/>
    </source>
</evidence>
<evidence type="ECO:0000313" key="3">
    <source>
        <dbReference type="EMBL" id="ETN72486.1"/>
    </source>
</evidence>
<proteinExistence type="inferred from homology"/>
<dbReference type="OMA" id="NCEHSRF"/>
<gene>
    <name evidence="3" type="ORF">NECAME_13851</name>
</gene>
<sequence length="428" mass="48765">MKLVGGKLREWPPLLDKREIQDMVHGSISLFHPLDRVVDTREFQRLRELKQQGVTYFVYPCSTHSRFVHSLGTYWLAFKFVESLKRDSSLNITGQDHLCVSMAALCHDLGHGPFSHLFDGAFREASGAAPYTDVNGTWLPRGRPVEKAFLYDVVANSNDSIDVDKFEYLHSIERLTENARVLPDPRRGFPRICYAKKVADIVLSVGDSRQMLHNLMYQHRVVCAIETMVVKAMTLADKYLSYMGDDGVQYPLSKVTDNLEAYLKTTDAVLRDIANSTVPQMKEAQKILEAIERRNIPVMLSEVECGPSCADLKMISRKLKEELGENYDDNKIMVLARVMHRGLDGRSHPMTRVLLYDNKQTGEVVPQTVDEEWLRLKTPREAAIWSICLYVSRSMPTEERLKVSSAFDVVVTRSGLRSPESHRRNISS</sequence>
<dbReference type="Gene3D" id="1.10.3210.10">
    <property type="entry name" value="Hypothetical protein af1432"/>
    <property type="match status" value="2"/>
</dbReference>